<dbReference type="PANTHER" id="PTHR14074:SF16">
    <property type="entry name" value="ANTIVIRAL INNATE IMMUNE RESPONSE RECEPTOR RIG-I"/>
    <property type="match status" value="1"/>
</dbReference>
<dbReference type="GO" id="GO:0005737">
    <property type="term" value="C:cytoplasm"/>
    <property type="evidence" value="ECO:0007669"/>
    <property type="project" value="TreeGrafter"/>
</dbReference>
<dbReference type="PROSITE" id="PS51192">
    <property type="entry name" value="HELICASE_ATP_BIND_1"/>
    <property type="match status" value="1"/>
</dbReference>
<dbReference type="InterPro" id="IPR051363">
    <property type="entry name" value="RLR_Helicase"/>
</dbReference>
<accession>A0AA38GSM0</accession>
<evidence type="ECO:0000259" key="1">
    <source>
        <dbReference type="PROSITE" id="PS51192"/>
    </source>
</evidence>
<dbReference type="OMA" id="CHIRMEL"/>
<dbReference type="Proteomes" id="UP000824469">
    <property type="component" value="Unassembled WGS sequence"/>
</dbReference>
<dbReference type="GO" id="GO:0003676">
    <property type="term" value="F:nucleic acid binding"/>
    <property type="evidence" value="ECO:0007669"/>
    <property type="project" value="InterPro"/>
</dbReference>
<evidence type="ECO:0000313" key="2">
    <source>
        <dbReference type="EMBL" id="KAH9328959.1"/>
    </source>
</evidence>
<dbReference type="InterPro" id="IPR014001">
    <property type="entry name" value="Helicase_ATP-bd"/>
</dbReference>
<feature type="non-terminal residue" evidence="2">
    <location>
        <position position="324"/>
    </location>
</feature>
<reference evidence="2 3" key="1">
    <citation type="journal article" date="2021" name="Nat. Plants">
        <title>The Taxus genome provides insights into paclitaxel biosynthesis.</title>
        <authorList>
            <person name="Xiong X."/>
            <person name="Gou J."/>
            <person name="Liao Q."/>
            <person name="Li Y."/>
            <person name="Zhou Q."/>
            <person name="Bi G."/>
            <person name="Li C."/>
            <person name="Du R."/>
            <person name="Wang X."/>
            <person name="Sun T."/>
            <person name="Guo L."/>
            <person name="Liang H."/>
            <person name="Lu P."/>
            <person name="Wu Y."/>
            <person name="Zhang Z."/>
            <person name="Ro D.K."/>
            <person name="Shang Y."/>
            <person name="Huang S."/>
            <person name="Yan J."/>
        </authorList>
    </citation>
    <scope>NUCLEOTIDE SEQUENCE [LARGE SCALE GENOMIC DNA]</scope>
    <source>
        <strain evidence="2">Ta-2019</strain>
    </source>
</reference>
<dbReference type="SMART" id="SM00487">
    <property type="entry name" value="DEXDc"/>
    <property type="match status" value="1"/>
</dbReference>
<dbReference type="CDD" id="cd18034">
    <property type="entry name" value="DEXHc_dicer"/>
    <property type="match status" value="1"/>
</dbReference>
<dbReference type="AlphaFoldDB" id="A0AA38GSM0"/>
<feature type="domain" description="Helicase ATP-binding" evidence="1">
    <location>
        <begin position="5"/>
        <end position="184"/>
    </location>
</feature>
<dbReference type="PANTHER" id="PTHR14074">
    <property type="entry name" value="HELICASE WITH DEATH DOMAIN-RELATED"/>
    <property type="match status" value="1"/>
</dbReference>
<dbReference type="InterPro" id="IPR027417">
    <property type="entry name" value="P-loop_NTPase"/>
</dbReference>
<comment type="caution">
    <text evidence="2">The sequence shown here is derived from an EMBL/GenBank/DDBJ whole genome shotgun (WGS) entry which is preliminary data.</text>
</comment>
<sequence>YQLEVLHKAIEENTIAYLDTGSGKTLIAVMLIRAYAHLIRKPQKNIAVFMVPTVVLVRQQADVLEMHTDLKVGRYCGEMGVDFWDRKKWEAELNTHEVFVMTPQIFLDNLRHCFFQFEMVRLLIFDECHHTRKNTPYACIMHEFYHRKETKNVRNLPRIFGMTASPVYSKGTSSSSCAAEVQNLENILNAKVYTLEDATELTHILSYPDLKRKYYDSRDVTYTLLKKLRIELEHIQLKHTQFESCDIDGGTLETARKKIGKLYLTILFCAEEMGIWGAAQASDIFLKSKFDTFEGNRVYHEFIANSEKHFLQDALHACNKFLPS</sequence>
<dbReference type="GO" id="GO:0005524">
    <property type="term" value="F:ATP binding"/>
    <property type="evidence" value="ECO:0007669"/>
    <property type="project" value="InterPro"/>
</dbReference>
<protein>
    <recommendedName>
        <fullName evidence="1">Helicase ATP-binding domain-containing protein</fullName>
    </recommendedName>
</protein>
<evidence type="ECO:0000313" key="3">
    <source>
        <dbReference type="Proteomes" id="UP000824469"/>
    </source>
</evidence>
<dbReference type="SUPFAM" id="SSF52540">
    <property type="entry name" value="P-loop containing nucleoside triphosphate hydrolases"/>
    <property type="match status" value="1"/>
</dbReference>
<dbReference type="FunFam" id="3.40.50.300:FF:000705">
    <property type="entry name" value="Endoribonuclease dicer-like protein"/>
    <property type="match status" value="1"/>
</dbReference>
<dbReference type="EMBL" id="JAHRHJ020000001">
    <property type="protein sequence ID" value="KAH9328959.1"/>
    <property type="molecule type" value="Genomic_DNA"/>
</dbReference>
<dbReference type="InterPro" id="IPR011545">
    <property type="entry name" value="DEAD/DEAH_box_helicase_dom"/>
</dbReference>
<name>A0AA38GSM0_TAXCH</name>
<organism evidence="2 3">
    <name type="scientific">Taxus chinensis</name>
    <name type="common">Chinese yew</name>
    <name type="synonym">Taxus wallichiana var. chinensis</name>
    <dbReference type="NCBI Taxonomy" id="29808"/>
    <lineage>
        <taxon>Eukaryota</taxon>
        <taxon>Viridiplantae</taxon>
        <taxon>Streptophyta</taxon>
        <taxon>Embryophyta</taxon>
        <taxon>Tracheophyta</taxon>
        <taxon>Spermatophyta</taxon>
        <taxon>Pinopsida</taxon>
        <taxon>Pinidae</taxon>
        <taxon>Conifers II</taxon>
        <taxon>Cupressales</taxon>
        <taxon>Taxaceae</taxon>
        <taxon>Taxus</taxon>
    </lineage>
</organism>
<gene>
    <name evidence="2" type="ORF">KI387_001067</name>
</gene>
<dbReference type="Pfam" id="PF00270">
    <property type="entry name" value="DEAD"/>
    <property type="match status" value="1"/>
</dbReference>
<keyword evidence="3" id="KW-1185">Reference proteome</keyword>
<proteinExistence type="predicted"/>
<dbReference type="Gene3D" id="3.40.50.300">
    <property type="entry name" value="P-loop containing nucleotide triphosphate hydrolases"/>
    <property type="match status" value="1"/>
</dbReference>
<feature type="non-terminal residue" evidence="2">
    <location>
        <position position="1"/>
    </location>
</feature>